<evidence type="ECO:0000313" key="1">
    <source>
        <dbReference type="EMBL" id="TYJ54163.1"/>
    </source>
</evidence>
<keyword evidence="2" id="KW-1185">Reference proteome</keyword>
<sequence length="122" mass="13693">MSLSLTPMPTSLRPARQSFYSPHSLPPPLALNISKLCKSLKLKQITVEMFVEVWTIWMDIWGLSWTEKSGPPPPQLQDQLECPIRTAASSAVKVETLTFQDVPSFHKAASGLFNARAHECNW</sequence>
<accession>A0A5D3AVG5</accession>
<dbReference type="AlphaFoldDB" id="A0A5D3AVG5"/>
<protein>
    <submittedName>
        <fullName evidence="1">Uncharacterized protein</fullName>
    </submittedName>
</protein>
<name>A0A5D3AVG5_9TREE</name>
<dbReference type="Proteomes" id="UP000322245">
    <property type="component" value="Unassembled WGS sequence"/>
</dbReference>
<reference evidence="1 2" key="1">
    <citation type="submission" date="2017-05" db="EMBL/GenBank/DDBJ databases">
        <title>The Genome Sequence of Tsuchiyaea wingfieldii DSM 27421.</title>
        <authorList>
            <person name="Cuomo C."/>
            <person name="Passer A."/>
            <person name="Billmyre B."/>
            <person name="Heitman J."/>
        </authorList>
    </citation>
    <scope>NUCLEOTIDE SEQUENCE [LARGE SCALE GENOMIC DNA]</scope>
    <source>
        <strain evidence="1 2">DSM 27421</strain>
    </source>
</reference>
<comment type="caution">
    <text evidence="1">The sequence shown here is derived from an EMBL/GenBank/DDBJ whole genome shotgun (WGS) entry which is preliminary data.</text>
</comment>
<dbReference type="EMBL" id="NIDF01000067">
    <property type="protein sequence ID" value="TYJ54163.1"/>
    <property type="molecule type" value="Genomic_DNA"/>
</dbReference>
<evidence type="ECO:0000313" key="2">
    <source>
        <dbReference type="Proteomes" id="UP000322245"/>
    </source>
</evidence>
<gene>
    <name evidence="1" type="ORF">B9479_005174</name>
</gene>
<proteinExistence type="predicted"/>
<organism evidence="1 2">
    <name type="scientific">Cryptococcus floricola</name>
    <dbReference type="NCBI Taxonomy" id="2591691"/>
    <lineage>
        <taxon>Eukaryota</taxon>
        <taxon>Fungi</taxon>
        <taxon>Dikarya</taxon>
        <taxon>Basidiomycota</taxon>
        <taxon>Agaricomycotina</taxon>
        <taxon>Tremellomycetes</taxon>
        <taxon>Tremellales</taxon>
        <taxon>Cryptococcaceae</taxon>
        <taxon>Cryptococcus</taxon>
    </lineage>
</organism>